<sequence length="76" mass="9025">MKEKSLTRVTLEQAKNLEDLTDWERIEKMSDEQIEQNALSDLDNQPLFTAIKRVEKIKKIQGHNKELMLQKLKIKM</sequence>
<name>B7KI90_GLOC7</name>
<evidence type="ECO:0000313" key="2">
    <source>
        <dbReference type="Proteomes" id="UP000002384"/>
    </source>
</evidence>
<evidence type="ECO:0000313" key="1">
    <source>
        <dbReference type="EMBL" id="ACK73577.1"/>
    </source>
</evidence>
<accession>B7KI90</accession>
<dbReference type="STRING" id="65393.PCC7424_5229"/>
<organism evidence="1 2">
    <name type="scientific">Gloeothece citriformis (strain PCC 7424)</name>
    <name type="common">Cyanothece sp. (strain PCC 7424)</name>
    <dbReference type="NCBI Taxonomy" id="65393"/>
    <lineage>
        <taxon>Bacteria</taxon>
        <taxon>Bacillati</taxon>
        <taxon>Cyanobacteriota</taxon>
        <taxon>Cyanophyceae</taxon>
        <taxon>Oscillatoriophycideae</taxon>
        <taxon>Chroococcales</taxon>
        <taxon>Aphanothecaceae</taxon>
        <taxon>Gloeothece</taxon>
        <taxon>Gloeothece citriformis</taxon>
    </lineage>
</organism>
<dbReference type="AlphaFoldDB" id="B7KI90"/>
<dbReference type="OrthoDB" id="428560at2"/>
<keyword evidence="2" id="KW-1185">Reference proteome</keyword>
<proteinExistence type="predicted"/>
<reference evidence="2" key="1">
    <citation type="journal article" date="2011" name="MBio">
        <title>Novel metabolic attributes of the genus Cyanothece, comprising a group of unicellular nitrogen-fixing Cyanobacteria.</title>
        <authorList>
            <person name="Bandyopadhyay A."/>
            <person name="Elvitigala T."/>
            <person name="Welsh E."/>
            <person name="Stockel J."/>
            <person name="Liberton M."/>
            <person name="Min H."/>
            <person name="Sherman L.A."/>
            <person name="Pakrasi H.B."/>
        </authorList>
    </citation>
    <scope>NUCLEOTIDE SEQUENCE [LARGE SCALE GENOMIC DNA]</scope>
    <source>
        <strain evidence="2">PCC 7424</strain>
    </source>
</reference>
<dbReference type="HOGENOM" id="CLU_2648433_0_0_3"/>
<dbReference type="RefSeq" id="WP_015957155.1">
    <property type="nucleotide sequence ID" value="NC_011729.1"/>
</dbReference>
<dbReference type="EMBL" id="CP001291">
    <property type="protein sequence ID" value="ACK73577.1"/>
    <property type="molecule type" value="Genomic_DNA"/>
</dbReference>
<dbReference type="KEGG" id="cyc:PCC7424_5229"/>
<dbReference type="Proteomes" id="UP000002384">
    <property type="component" value="Chromosome"/>
</dbReference>
<gene>
    <name evidence="1" type="ordered locus">PCC7424_5229</name>
</gene>
<protein>
    <submittedName>
        <fullName evidence="1">Uncharacterized protein</fullName>
    </submittedName>
</protein>
<dbReference type="eggNOG" id="ENOG5033JS6">
    <property type="taxonomic scope" value="Bacteria"/>
</dbReference>